<dbReference type="AlphaFoldDB" id="A0A1E5R1P8"/>
<name>A0A1E5R1P8_9ASCO</name>
<feature type="transmembrane region" description="Helical" evidence="9">
    <location>
        <begin position="95"/>
        <end position="114"/>
    </location>
</feature>
<dbReference type="Pfam" id="PF06417">
    <property type="entry name" value="EMC4"/>
    <property type="match status" value="1"/>
</dbReference>
<evidence type="ECO:0000256" key="8">
    <source>
        <dbReference type="PIRNR" id="PIRNR017207"/>
    </source>
</evidence>
<evidence type="ECO:0000256" key="4">
    <source>
        <dbReference type="ARBA" id="ARBA00022692"/>
    </source>
</evidence>
<evidence type="ECO:0000256" key="7">
    <source>
        <dbReference type="ARBA" id="ARBA00023136"/>
    </source>
</evidence>
<dbReference type="PANTHER" id="PTHR19315">
    <property type="entry name" value="ER MEMBRANE PROTEIN COMPLEX SUBUNIT 4"/>
    <property type="match status" value="1"/>
</dbReference>
<evidence type="ECO:0000313" key="11">
    <source>
        <dbReference type="Proteomes" id="UP000095728"/>
    </source>
</evidence>
<evidence type="ECO:0000256" key="9">
    <source>
        <dbReference type="SAM" id="Phobius"/>
    </source>
</evidence>
<reference evidence="11" key="1">
    <citation type="journal article" date="2016" name="Genome Announc.">
        <title>Genome sequences of three species of Hanseniaspora isolated from spontaneous wine fermentations.</title>
        <authorList>
            <person name="Sternes P.R."/>
            <person name="Lee D."/>
            <person name="Kutyna D.R."/>
            <person name="Borneman A.R."/>
        </authorList>
    </citation>
    <scope>NUCLEOTIDE SEQUENCE [LARGE SCALE GENOMIC DNA]</scope>
    <source>
        <strain evidence="11">AWRI3579</strain>
    </source>
</reference>
<proteinExistence type="inferred from homology"/>
<comment type="subcellular location">
    <subcellularLocation>
        <location evidence="1">Endoplasmic reticulum membrane</location>
        <topology evidence="1">Multi-pass membrane protein</topology>
    </subcellularLocation>
</comment>
<keyword evidence="11" id="KW-1185">Reference proteome</keyword>
<dbReference type="InterPro" id="IPR009445">
    <property type="entry name" value="TMEM85/Emc4"/>
</dbReference>
<comment type="similarity">
    <text evidence="2 8">Belongs to the EMC4 family.</text>
</comment>
<evidence type="ECO:0000256" key="2">
    <source>
        <dbReference type="ARBA" id="ARBA00007715"/>
    </source>
</evidence>
<dbReference type="GO" id="GO:0005789">
    <property type="term" value="C:endoplasmic reticulum membrane"/>
    <property type="evidence" value="ECO:0007669"/>
    <property type="project" value="UniProtKB-SubCell"/>
</dbReference>
<dbReference type="OrthoDB" id="369569at2759"/>
<gene>
    <name evidence="10" type="ORF">AWRI3579_g4357</name>
</gene>
<evidence type="ECO:0000313" key="10">
    <source>
        <dbReference type="EMBL" id="OEJ80829.1"/>
    </source>
</evidence>
<dbReference type="FunCoup" id="A0A1E5R1P8">
    <property type="interactions" value="754"/>
</dbReference>
<evidence type="ECO:0000256" key="5">
    <source>
        <dbReference type="ARBA" id="ARBA00022824"/>
    </source>
</evidence>
<evidence type="ECO:0000256" key="3">
    <source>
        <dbReference type="ARBA" id="ARBA00020820"/>
    </source>
</evidence>
<dbReference type="Proteomes" id="UP000095728">
    <property type="component" value="Unassembled WGS sequence"/>
</dbReference>
<protein>
    <recommendedName>
        <fullName evidence="3 8">ER membrane protein complex subunit 4</fullName>
    </recommendedName>
</protein>
<evidence type="ECO:0000256" key="6">
    <source>
        <dbReference type="ARBA" id="ARBA00022989"/>
    </source>
</evidence>
<keyword evidence="6 9" id="KW-1133">Transmembrane helix</keyword>
<evidence type="ECO:0000256" key="1">
    <source>
        <dbReference type="ARBA" id="ARBA00004477"/>
    </source>
</evidence>
<dbReference type="STRING" id="56408.A0A1E5R1P8"/>
<dbReference type="EMBL" id="LPNM01000011">
    <property type="protein sequence ID" value="OEJ80829.1"/>
    <property type="molecule type" value="Genomic_DNA"/>
</dbReference>
<keyword evidence="5" id="KW-0256">Endoplasmic reticulum</keyword>
<keyword evidence="7 8" id="KW-0472">Membrane</keyword>
<sequence>MSSQEVPQWVTNLTNKDFKPAVAINTERNSKTSRITSPPGFQNYSNKAVPPPARTLNDRRIEDMLIKKAWAIAMNPAKSIPMNLIMSYFSGSSLQIMSIITTFMMITGPIKSIITIKEAFKPVLTHESIKYDVKGAMAMFVVFQLLTMGIAVYKLNAMGLFPNTKSDWLAWEAPAQYVGGRSFFV</sequence>
<accession>A0A1E5R1P8</accession>
<comment type="caution">
    <text evidence="10">The sequence shown here is derived from an EMBL/GenBank/DDBJ whole genome shotgun (WGS) entry which is preliminary data.</text>
</comment>
<dbReference type="PIRSF" id="PIRSF017207">
    <property type="entry name" value="UCP017207_TM-p85"/>
    <property type="match status" value="1"/>
</dbReference>
<feature type="transmembrane region" description="Helical" evidence="9">
    <location>
        <begin position="135"/>
        <end position="153"/>
    </location>
</feature>
<organism evidence="10 11">
    <name type="scientific">Hanseniaspora osmophila</name>
    <dbReference type="NCBI Taxonomy" id="56408"/>
    <lineage>
        <taxon>Eukaryota</taxon>
        <taxon>Fungi</taxon>
        <taxon>Dikarya</taxon>
        <taxon>Ascomycota</taxon>
        <taxon>Saccharomycotina</taxon>
        <taxon>Saccharomycetes</taxon>
        <taxon>Saccharomycodales</taxon>
        <taxon>Saccharomycodaceae</taxon>
        <taxon>Hanseniaspora</taxon>
    </lineage>
</organism>
<keyword evidence="4 9" id="KW-0812">Transmembrane</keyword>
<dbReference type="InParanoid" id="A0A1E5R1P8"/>